<dbReference type="Gene3D" id="1.20.1070.10">
    <property type="entry name" value="Rhodopsin 7-helix transmembrane proteins"/>
    <property type="match status" value="1"/>
</dbReference>
<feature type="transmembrane region" description="Helical" evidence="1">
    <location>
        <begin position="20"/>
        <end position="43"/>
    </location>
</feature>
<name>A0A1I7WWN3_HETBA</name>
<keyword evidence="2" id="KW-1185">Reference proteome</keyword>
<evidence type="ECO:0000313" key="3">
    <source>
        <dbReference type="WBParaSite" id="Hba_09587"/>
    </source>
</evidence>
<keyword evidence="1" id="KW-0812">Transmembrane</keyword>
<organism evidence="2 3">
    <name type="scientific">Heterorhabditis bacteriophora</name>
    <name type="common">Entomopathogenic nematode worm</name>
    <dbReference type="NCBI Taxonomy" id="37862"/>
    <lineage>
        <taxon>Eukaryota</taxon>
        <taxon>Metazoa</taxon>
        <taxon>Ecdysozoa</taxon>
        <taxon>Nematoda</taxon>
        <taxon>Chromadorea</taxon>
        <taxon>Rhabditida</taxon>
        <taxon>Rhabditina</taxon>
        <taxon>Rhabditomorpha</taxon>
        <taxon>Strongyloidea</taxon>
        <taxon>Heterorhabditidae</taxon>
        <taxon>Heterorhabditis</taxon>
    </lineage>
</organism>
<evidence type="ECO:0000313" key="2">
    <source>
        <dbReference type="Proteomes" id="UP000095283"/>
    </source>
</evidence>
<dbReference type="AlphaFoldDB" id="A0A1I7WWN3"/>
<keyword evidence="1" id="KW-1133">Transmembrane helix</keyword>
<feature type="transmembrane region" description="Helical" evidence="1">
    <location>
        <begin position="127"/>
        <end position="145"/>
    </location>
</feature>
<dbReference type="Proteomes" id="UP000095283">
    <property type="component" value="Unplaced"/>
</dbReference>
<dbReference type="WBParaSite" id="Hba_09587">
    <property type="protein sequence ID" value="Hba_09587"/>
    <property type="gene ID" value="Hba_09587"/>
</dbReference>
<dbReference type="PANTHER" id="PTHR47023:SF5">
    <property type="entry name" value="SEX PEPTIDE RECEPTOR-RELATED PROTEIN 2"/>
    <property type="match status" value="1"/>
</dbReference>
<sequence>MGQTPLLDLMGQTVFFNLYFWTRTVGFIILPSVLLVILNVLLIRGIRKAQKRKLRLLRSRQMELSMIILENCVPNMAREKRSEEAARQRDSNSTSLMLVAIVSLFLATYPINFSIYCFMSGSFRQTFKALFCTYVLLTYVFNIKIS</sequence>
<keyword evidence="1" id="KW-0472">Membrane</keyword>
<reference evidence="3" key="1">
    <citation type="submission" date="2016-11" db="UniProtKB">
        <authorList>
            <consortium name="WormBaseParasite"/>
        </authorList>
    </citation>
    <scope>IDENTIFICATION</scope>
</reference>
<dbReference type="PANTHER" id="PTHR47023">
    <property type="entry name" value="SEX PEPTIDE RECEPTOR"/>
    <property type="match status" value="1"/>
</dbReference>
<feature type="transmembrane region" description="Helical" evidence="1">
    <location>
        <begin position="96"/>
        <end position="115"/>
    </location>
</feature>
<accession>A0A1I7WWN3</accession>
<dbReference type="InterPro" id="IPR053071">
    <property type="entry name" value="GPCR1-related_rcpt"/>
</dbReference>
<proteinExistence type="predicted"/>
<evidence type="ECO:0000256" key="1">
    <source>
        <dbReference type="SAM" id="Phobius"/>
    </source>
</evidence>
<protein>
    <submittedName>
        <fullName evidence="3">G_PROTEIN_RECEP_F1_2 domain-containing protein</fullName>
    </submittedName>
</protein>
<dbReference type="SUPFAM" id="SSF81321">
    <property type="entry name" value="Family A G protein-coupled receptor-like"/>
    <property type="match status" value="1"/>
</dbReference>